<comment type="caution">
    <text evidence="2">The sequence shown here is derived from an EMBL/GenBank/DDBJ whole genome shotgun (WGS) entry which is preliminary data.</text>
</comment>
<feature type="region of interest" description="Disordered" evidence="1">
    <location>
        <begin position="289"/>
        <end position="311"/>
    </location>
</feature>
<proteinExistence type="predicted"/>
<organism evidence="2 3">
    <name type="scientific">Cymbomonas tetramitiformis</name>
    <dbReference type="NCBI Taxonomy" id="36881"/>
    <lineage>
        <taxon>Eukaryota</taxon>
        <taxon>Viridiplantae</taxon>
        <taxon>Chlorophyta</taxon>
        <taxon>Pyramimonadophyceae</taxon>
        <taxon>Pyramimonadales</taxon>
        <taxon>Pyramimonadaceae</taxon>
        <taxon>Cymbomonas</taxon>
    </lineage>
</organism>
<accession>A0AAE0F992</accession>
<reference evidence="2 3" key="1">
    <citation type="journal article" date="2015" name="Genome Biol. Evol.">
        <title>Comparative Genomics of a Bacterivorous Green Alga Reveals Evolutionary Causalities and Consequences of Phago-Mixotrophic Mode of Nutrition.</title>
        <authorList>
            <person name="Burns J.A."/>
            <person name="Paasch A."/>
            <person name="Narechania A."/>
            <person name="Kim E."/>
        </authorList>
    </citation>
    <scope>NUCLEOTIDE SEQUENCE [LARGE SCALE GENOMIC DNA]</scope>
    <source>
        <strain evidence="2 3">PLY_AMNH</strain>
    </source>
</reference>
<evidence type="ECO:0000313" key="2">
    <source>
        <dbReference type="EMBL" id="KAK3255457.1"/>
    </source>
</evidence>
<feature type="non-terminal residue" evidence="2">
    <location>
        <position position="1"/>
    </location>
</feature>
<evidence type="ECO:0000313" key="3">
    <source>
        <dbReference type="Proteomes" id="UP001190700"/>
    </source>
</evidence>
<feature type="region of interest" description="Disordered" evidence="1">
    <location>
        <begin position="22"/>
        <end position="42"/>
    </location>
</feature>
<name>A0AAE0F992_9CHLO</name>
<gene>
    <name evidence="2" type="ORF">CYMTET_35359</name>
</gene>
<sequence length="311" mass="33406">EQDALNSSTRERQQLQLSLEAMTSEMRALTESSNLSSNEKDRIARAAETEACHTSATLPSPHRMSSATRNPSLCSLASISPPPVLRDPQSLLVLAGVHPRPIDSVHPPISPAVAEYPTPRLVRTLCLRHAWCIEGGSAKSYRAFEMGAGLPGRVGVGCRAIPAFWGDGAGHRRALGVGMPRRYGVLRMGRGCRARCGAEQRSELMQALSRWESQAVMAQHQIEVAEGGVRRLESQAQAAEQAAGDGARLHDETLRGRQELEASMASLTAAKSEVQPLLGPCPPRGIHACPYSEAPDPREARGGGMCGRQGR</sequence>
<dbReference type="AlphaFoldDB" id="A0AAE0F992"/>
<keyword evidence="3" id="KW-1185">Reference proteome</keyword>
<evidence type="ECO:0000256" key="1">
    <source>
        <dbReference type="SAM" id="MobiDB-lite"/>
    </source>
</evidence>
<dbReference type="EMBL" id="LGRX02022580">
    <property type="protein sequence ID" value="KAK3255457.1"/>
    <property type="molecule type" value="Genomic_DNA"/>
</dbReference>
<feature type="compositionally biased region" description="Polar residues" evidence="1">
    <location>
        <begin position="52"/>
        <end position="69"/>
    </location>
</feature>
<dbReference type="Proteomes" id="UP001190700">
    <property type="component" value="Unassembled WGS sequence"/>
</dbReference>
<protein>
    <submittedName>
        <fullName evidence="2">Uncharacterized protein</fullName>
    </submittedName>
</protein>
<feature type="compositionally biased region" description="Gly residues" evidence="1">
    <location>
        <begin position="302"/>
        <end position="311"/>
    </location>
</feature>
<feature type="region of interest" description="Disordered" evidence="1">
    <location>
        <begin position="50"/>
        <end position="69"/>
    </location>
</feature>